<accession>A0ABR2LD94</accession>
<sequence>MFLDLEPEIMVTGAFFGPELWILGRCRALLNTISVIFMGKKMDAEEATISGNEHYKKGQFSKAM</sequence>
<organism evidence="1 2">
    <name type="scientific">Platanthera guangdongensis</name>
    <dbReference type="NCBI Taxonomy" id="2320717"/>
    <lineage>
        <taxon>Eukaryota</taxon>
        <taxon>Viridiplantae</taxon>
        <taxon>Streptophyta</taxon>
        <taxon>Embryophyta</taxon>
        <taxon>Tracheophyta</taxon>
        <taxon>Spermatophyta</taxon>
        <taxon>Magnoliopsida</taxon>
        <taxon>Liliopsida</taxon>
        <taxon>Asparagales</taxon>
        <taxon>Orchidaceae</taxon>
        <taxon>Orchidoideae</taxon>
        <taxon>Orchideae</taxon>
        <taxon>Orchidinae</taxon>
        <taxon>Platanthera</taxon>
    </lineage>
</organism>
<dbReference type="EMBL" id="JBBWWR010000021">
    <property type="protein sequence ID" value="KAK8937848.1"/>
    <property type="molecule type" value="Genomic_DNA"/>
</dbReference>
<name>A0ABR2LD94_9ASPA</name>
<reference evidence="1 2" key="1">
    <citation type="journal article" date="2022" name="Nat. Plants">
        <title>Genomes of leafy and leafless Platanthera orchids illuminate the evolution of mycoheterotrophy.</title>
        <authorList>
            <person name="Li M.H."/>
            <person name="Liu K.W."/>
            <person name="Li Z."/>
            <person name="Lu H.C."/>
            <person name="Ye Q.L."/>
            <person name="Zhang D."/>
            <person name="Wang J.Y."/>
            <person name="Li Y.F."/>
            <person name="Zhong Z.M."/>
            <person name="Liu X."/>
            <person name="Yu X."/>
            <person name="Liu D.K."/>
            <person name="Tu X.D."/>
            <person name="Liu B."/>
            <person name="Hao Y."/>
            <person name="Liao X.Y."/>
            <person name="Jiang Y.T."/>
            <person name="Sun W.H."/>
            <person name="Chen J."/>
            <person name="Chen Y.Q."/>
            <person name="Ai Y."/>
            <person name="Zhai J.W."/>
            <person name="Wu S.S."/>
            <person name="Zhou Z."/>
            <person name="Hsiao Y.Y."/>
            <person name="Wu W.L."/>
            <person name="Chen Y.Y."/>
            <person name="Lin Y.F."/>
            <person name="Hsu J.L."/>
            <person name="Li C.Y."/>
            <person name="Wang Z.W."/>
            <person name="Zhao X."/>
            <person name="Zhong W.Y."/>
            <person name="Ma X.K."/>
            <person name="Ma L."/>
            <person name="Huang J."/>
            <person name="Chen G.Z."/>
            <person name="Huang M.Z."/>
            <person name="Huang L."/>
            <person name="Peng D.H."/>
            <person name="Luo Y.B."/>
            <person name="Zou S.Q."/>
            <person name="Chen S.P."/>
            <person name="Lan S."/>
            <person name="Tsai W.C."/>
            <person name="Van de Peer Y."/>
            <person name="Liu Z.J."/>
        </authorList>
    </citation>
    <scope>NUCLEOTIDE SEQUENCE [LARGE SCALE GENOMIC DNA]</scope>
    <source>
        <strain evidence="1">Lor288</strain>
    </source>
</reference>
<evidence type="ECO:0000313" key="1">
    <source>
        <dbReference type="EMBL" id="KAK8937848.1"/>
    </source>
</evidence>
<protein>
    <submittedName>
        <fullName evidence="1">Uncharacterized protein</fullName>
    </submittedName>
</protein>
<evidence type="ECO:0000313" key="2">
    <source>
        <dbReference type="Proteomes" id="UP001412067"/>
    </source>
</evidence>
<dbReference type="Proteomes" id="UP001412067">
    <property type="component" value="Unassembled WGS sequence"/>
</dbReference>
<proteinExistence type="predicted"/>
<comment type="caution">
    <text evidence="1">The sequence shown here is derived from an EMBL/GenBank/DDBJ whole genome shotgun (WGS) entry which is preliminary data.</text>
</comment>
<gene>
    <name evidence="1" type="ORF">KSP40_PGU007034</name>
</gene>
<keyword evidence="2" id="KW-1185">Reference proteome</keyword>